<evidence type="ECO:0008006" key="4">
    <source>
        <dbReference type="Google" id="ProtNLM"/>
    </source>
</evidence>
<dbReference type="SUPFAM" id="SSF52047">
    <property type="entry name" value="RNI-like"/>
    <property type="match status" value="1"/>
</dbReference>
<dbReference type="KEGG" id="cput:CONPUDRAFT_152676"/>
<sequence length="596" mass="66419">MHRVLNIAEILQNIFSCLNDGYTAQTGLKGNPTLYSLARTCRVFKDPALDALWEHIVTLDPVVKCLGKDAWQLVSSHVPESVLHDESSLYKASATLTRPLLLKDWAIIRKYTPRVRKLSQAPMVPFCPGVLEAILASGISGYFPHDMKLPLFPNIKSLDWSQVLPKDLHCWFVLYSPLVEDVKIGVVETVDAYQLLGDPKAFLRGIAILFPRLKSALIFNYWRFPGCTENFSQAVSGWKYLRSLHCEELTADAIAHLASLPTLTSLTFALTHRTGVDTARSRVAGQPFANLTSVSVVLNDLDLFAQFVSLMSLSPTEVELFMPANNTCSSRIEDVIRALAKHGTRRHLEKLRIVQTDYDGLPRLGTFTPRAQLLTIDSFRPLFKFKHLHTLHIDGFCAVQLTDTTLIELALAFPHLADFHLNANYGWQWPGDEKPPCTFYALYALLHLCPRLHTLGLELNAENLAGTAPSADVPEAYRRFPVPPPPNTAITHLALGESMAEDARAVAELLHAVMPNLESICVWDPESTTPDDDMMHLAICRWQTGIWRAVGENLNVLRRGGFRGSGSGETEAPESDGEFEEDEDDDIGDENEVSDE</sequence>
<organism evidence="2 3">
    <name type="scientific">Coniophora puteana (strain RWD-64-598)</name>
    <name type="common">Brown rot fungus</name>
    <dbReference type="NCBI Taxonomy" id="741705"/>
    <lineage>
        <taxon>Eukaryota</taxon>
        <taxon>Fungi</taxon>
        <taxon>Dikarya</taxon>
        <taxon>Basidiomycota</taxon>
        <taxon>Agaricomycotina</taxon>
        <taxon>Agaricomycetes</taxon>
        <taxon>Agaricomycetidae</taxon>
        <taxon>Boletales</taxon>
        <taxon>Coniophorineae</taxon>
        <taxon>Coniophoraceae</taxon>
        <taxon>Coniophora</taxon>
    </lineage>
</organism>
<name>A0A5M3MRJ2_CONPW</name>
<accession>A0A5M3MRJ2</accession>
<evidence type="ECO:0000256" key="1">
    <source>
        <dbReference type="SAM" id="MobiDB-lite"/>
    </source>
</evidence>
<dbReference type="InterPro" id="IPR032675">
    <property type="entry name" value="LRR_dom_sf"/>
</dbReference>
<dbReference type="Proteomes" id="UP000053558">
    <property type="component" value="Unassembled WGS sequence"/>
</dbReference>
<feature type="region of interest" description="Disordered" evidence="1">
    <location>
        <begin position="558"/>
        <end position="596"/>
    </location>
</feature>
<reference evidence="3" key="1">
    <citation type="journal article" date="2012" name="Science">
        <title>The Paleozoic origin of enzymatic lignin decomposition reconstructed from 31 fungal genomes.</title>
        <authorList>
            <person name="Floudas D."/>
            <person name="Binder M."/>
            <person name="Riley R."/>
            <person name="Barry K."/>
            <person name="Blanchette R.A."/>
            <person name="Henrissat B."/>
            <person name="Martinez A.T."/>
            <person name="Otillar R."/>
            <person name="Spatafora J.W."/>
            <person name="Yadav J.S."/>
            <person name="Aerts A."/>
            <person name="Benoit I."/>
            <person name="Boyd A."/>
            <person name="Carlson A."/>
            <person name="Copeland A."/>
            <person name="Coutinho P.M."/>
            <person name="de Vries R.P."/>
            <person name="Ferreira P."/>
            <person name="Findley K."/>
            <person name="Foster B."/>
            <person name="Gaskell J."/>
            <person name="Glotzer D."/>
            <person name="Gorecki P."/>
            <person name="Heitman J."/>
            <person name="Hesse C."/>
            <person name="Hori C."/>
            <person name="Igarashi K."/>
            <person name="Jurgens J.A."/>
            <person name="Kallen N."/>
            <person name="Kersten P."/>
            <person name="Kohler A."/>
            <person name="Kuees U."/>
            <person name="Kumar T.K.A."/>
            <person name="Kuo A."/>
            <person name="LaButti K."/>
            <person name="Larrondo L.F."/>
            <person name="Lindquist E."/>
            <person name="Ling A."/>
            <person name="Lombard V."/>
            <person name="Lucas S."/>
            <person name="Lundell T."/>
            <person name="Martin R."/>
            <person name="McLaughlin D.J."/>
            <person name="Morgenstern I."/>
            <person name="Morin E."/>
            <person name="Murat C."/>
            <person name="Nagy L.G."/>
            <person name="Nolan M."/>
            <person name="Ohm R.A."/>
            <person name="Patyshakuliyeva A."/>
            <person name="Rokas A."/>
            <person name="Ruiz-Duenas F.J."/>
            <person name="Sabat G."/>
            <person name="Salamov A."/>
            <person name="Samejima M."/>
            <person name="Schmutz J."/>
            <person name="Slot J.C."/>
            <person name="St John F."/>
            <person name="Stenlid J."/>
            <person name="Sun H."/>
            <person name="Sun S."/>
            <person name="Syed K."/>
            <person name="Tsang A."/>
            <person name="Wiebenga A."/>
            <person name="Young D."/>
            <person name="Pisabarro A."/>
            <person name="Eastwood D.C."/>
            <person name="Martin F."/>
            <person name="Cullen D."/>
            <person name="Grigoriev I.V."/>
            <person name="Hibbett D.S."/>
        </authorList>
    </citation>
    <scope>NUCLEOTIDE SEQUENCE [LARGE SCALE GENOMIC DNA]</scope>
    <source>
        <strain evidence="3">RWD-64-598 SS2</strain>
    </source>
</reference>
<gene>
    <name evidence="2" type="ORF">CONPUDRAFT_152676</name>
</gene>
<protein>
    <recommendedName>
        <fullName evidence="4">F-box domain-containing protein</fullName>
    </recommendedName>
</protein>
<dbReference type="EMBL" id="JH711577">
    <property type="protein sequence ID" value="EIW81772.1"/>
    <property type="molecule type" value="Genomic_DNA"/>
</dbReference>
<dbReference type="GeneID" id="19203039"/>
<dbReference type="OrthoDB" id="3543113at2759"/>
<evidence type="ECO:0000313" key="3">
    <source>
        <dbReference type="Proteomes" id="UP000053558"/>
    </source>
</evidence>
<dbReference type="AlphaFoldDB" id="A0A5M3MRJ2"/>
<dbReference type="RefSeq" id="XP_007767655.1">
    <property type="nucleotide sequence ID" value="XM_007769465.1"/>
</dbReference>
<comment type="caution">
    <text evidence="2">The sequence shown here is derived from an EMBL/GenBank/DDBJ whole genome shotgun (WGS) entry which is preliminary data.</text>
</comment>
<evidence type="ECO:0000313" key="2">
    <source>
        <dbReference type="EMBL" id="EIW81772.1"/>
    </source>
</evidence>
<dbReference type="OMA" id="NITIMTR"/>
<feature type="compositionally biased region" description="Acidic residues" evidence="1">
    <location>
        <begin position="571"/>
        <end position="596"/>
    </location>
</feature>
<proteinExistence type="predicted"/>
<keyword evidence="3" id="KW-1185">Reference proteome</keyword>
<dbReference type="Gene3D" id="3.80.10.10">
    <property type="entry name" value="Ribonuclease Inhibitor"/>
    <property type="match status" value="1"/>
</dbReference>